<feature type="domain" description="DUF6589" evidence="2">
    <location>
        <begin position="216"/>
        <end position="567"/>
    </location>
</feature>
<dbReference type="InterPro" id="IPR046496">
    <property type="entry name" value="DUF6589"/>
</dbReference>
<dbReference type="AlphaFoldDB" id="A0A9P5ZFI4"/>
<evidence type="ECO:0000256" key="1">
    <source>
        <dbReference type="SAM" id="MobiDB-lite"/>
    </source>
</evidence>
<proteinExistence type="predicted"/>
<evidence type="ECO:0000313" key="3">
    <source>
        <dbReference type="EMBL" id="KAF9486497.1"/>
    </source>
</evidence>
<evidence type="ECO:0000259" key="2">
    <source>
        <dbReference type="Pfam" id="PF20231"/>
    </source>
</evidence>
<dbReference type="Pfam" id="PF20231">
    <property type="entry name" value="DUF6589"/>
    <property type="match status" value="1"/>
</dbReference>
<protein>
    <recommendedName>
        <fullName evidence="2">DUF6589 domain-containing protein</fullName>
    </recommendedName>
</protein>
<comment type="caution">
    <text evidence="3">The sequence shown here is derived from an EMBL/GenBank/DDBJ whole genome shotgun (WGS) entry which is preliminary data.</text>
</comment>
<gene>
    <name evidence="3" type="ORF">BDN70DRAFT_794191</name>
</gene>
<dbReference type="EMBL" id="MU155130">
    <property type="protein sequence ID" value="KAF9486497.1"/>
    <property type="molecule type" value="Genomic_DNA"/>
</dbReference>
<evidence type="ECO:0000313" key="4">
    <source>
        <dbReference type="Proteomes" id="UP000807469"/>
    </source>
</evidence>
<name>A0A9P5ZFI4_9AGAR</name>
<feature type="compositionally biased region" description="Basic and acidic residues" evidence="1">
    <location>
        <begin position="484"/>
        <end position="495"/>
    </location>
</feature>
<keyword evidence="4" id="KW-1185">Reference proteome</keyword>
<sequence length="568" mass="63547">MAPHAIDFVCESVHEEMEAAKPYLSMTTAQTSPEFIESWDINAIMDPIARDITPMWTAVLNAATESKICHAKADADSEPQDSRHTTRNIISSQVHYRRSCISAKVQIGLGLMAWSTGASRNLINVLHKAGLSRSYGSINDVLGSLQKFSLAEAALISRGPHALAYDNVNLSAVDPEQLLERTMSKVKTGTQTLIYGPLGAKPEHLLLQPIIDNLAKSPRLKLGDLRPTQTSATEYLFQTAVSVSKILFKYFPAPEFENLISDPALQHRPRRPLPKGHKTRFYPLSITTIEEATINGNLHVHDNIYIDQLHHTPDSEFLNKYAIPCLNDQLTNARIRGTQILRAKDINPWERREVFQLAFGTFHLVMNLIWALLHTHRGTSAAHGSLSYYFTLLEKARLGNDRPSYYTLLSALTQILEGLILNAWHSECGYSTLEEFAANNPTTDDILRIARTIVDKYATPTCPVSPVEMPSKPRKSSGKNNTANERHGDETRPSDNVDCVYSNTILLTRDLLYVIEITKAMSAGDFGRIEDILPQIACIFRGAGSNNYSMEVLHFLFNIKHVWPEEFA</sequence>
<dbReference type="Proteomes" id="UP000807469">
    <property type="component" value="Unassembled WGS sequence"/>
</dbReference>
<dbReference type="OrthoDB" id="3040861at2759"/>
<accession>A0A9P5ZFI4</accession>
<reference evidence="3" key="1">
    <citation type="submission" date="2020-11" db="EMBL/GenBank/DDBJ databases">
        <authorList>
            <consortium name="DOE Joint Genome Institute"/>
            <person name="Ahrendt S."/>
            <person name="Riley R."/>
            <person name="Andreopoulos W."/>
            <person name="Labutti K."/>
            <person name="Pangilinan J."/>
            <person name="Ruiz-Duenas F.J."/>
            <person name="Barrasa J.M."/>
            <person name="Sanchez-Garcia M."/>
            <person name="Camarero S."/>
            <person name="Miyauchi S."/>
            <person name="Serrano A."/>
            <person name="Linde D."/>
            <person name="Babiker R."/>
            <person name="Drula E."/>
            <person name="Ayuso-Fernandez I."/>
            <person name="Pacheco R."/>
            <person name="Padilla G."/>
            <person name="Ferreira P."/>
            <person name="Barriuso J."/>
            <person name="Kellner H."/>
            <person name="Castanera R."/>
            <person name="Alfaro M."/>
            <person name="Ramirez L."/>
            <person name="Pisabarro A.G."/>
            <person name="Kuo A."/>
            <person name="Tritt A."/>
            <person name="Lipzen A."/>
            <person name="He G."/>
            <person name="Yan M."/>
            <person name="Ng V."/>
            <person name="Cullen D."/>
            <person name="Martin F."/>
            <person name="Rosso M.-N."/>
            <person name="Henrissat B."/>
            <person name="Hibbett D."/>
            <person name="Martinez A.T."/>
            <person name="Grigoriev I.V."/>
        </authorList>
    </citation>
    <scope>NUCLEOTIDE SEQUENCE</scope>
    <source>
        <strain evidence="3">CIRM-BRFM 674</strain>
    </source>
</reference>
<feature type="region of interest" description="Disordered" evidence="1">
    <location>
        <begin position="464"/>
        <end position="495"/>
    </location>
</feature>
<organism evidence="3 4">
    <name type="scientific">Pholiota conissans</name>
    <dbReference type="NCBI Taxonomy" id="109636"/>
    <lineage>
        <taxon>Eukaryota</taxon>
        <taxon>Fungi</taxon>
        <taxon>Dikarya</taxon>
        <taxon>Basidiomycota</taxon>
        <taxon>Agaricomycotina</taxon>
        <taxon>Agaricomycetes</taxon>
        <taxon>Agaricomycetidae</taxon>
        <taxon>Agaricales</taxon>
        <taxon>Agaricineae</taxon>
        <taxon>Strophariaceae</taxon>
        <taxon>Pholiota</taxon>
    </lineage>
</organism>